<accession>A0A0G0GMQ3</accession>
<dbReference type="EMBL" id="LBSX01000009">
    <property type="protein sequence ID" value="KKQ27435.1"/>
    <property type="molecule type" value="Genomic_DNA"/>
</dbReference>
<dbReference type="Pfam" id="PF20990">
    <property type="entry name" value="DUF2207_C"/>
    <property type="match status" value="1"/>
</dbReference>
<evidence type="ECO:0000256" key="3">
    <source>
        <dbReference type="SAM" id="SignalP"/>
    </source>
</evidence>
<keyword evidence="2" id="KW-0472">Membrane</keyword>
<comment type="caution">
    <text evidence="6">The sequence shown here is derived from an EMBL/GenBank/DDBJ whole genome shotgun (WGS) entry which is preliminary data.</text>
</comment>
<gene>
    <name evidence="6" type="ORF">US42_C0009G0025</name>
</gene>
<dbReference type="Proteomes" id="UP000034849">
    <property type="component" value="Unassembled WGS sequence"/>
</dbReference>
<feature type="transmembrane region" description="Helical" evidence="2">
    <location>
        <begin position="217"/>
        <end position="238"/>
    </location>
</feature>
<protein>
    <recommendedName>
        <fullName evidence="8">DUF2207 domain-containing protein</fullName>
    </recommendedName>
</protein>
<sequence>MKKIILLLFLSLFLPSIVLAEAIDSIKVNIELNQDSTLKVEEKIDYDFGKLQKHGIYRDIVANKINISNIKVVDENNQNYNFETSHTGKNLQIKIGDADKLITGKHTYFISYQVKNALNFFADHDELYWNAVGTGWNIPINSAITEIKIPTGVDLAKINYTCYQGDYGANANCDNKVILGNSIVFTSNNLTPSQGQTIVLGFPKGYFAEPSFWQKHWLEILVFLLPIISFVVMFYLWYTRGRDPKGQGTIITQFDVPDNLTPVQVGTLVDHTMQAKDLTAEIVYLAVKGYLKITHLEKKGLFGKNDFILKRLKKSDDLPNEFDQALLHGLLMYADNEEIKISALKDKFYKDYQLIKKSVYHSLIKKEYYKSSPPTIIISYLVAGFILSALGILFMEHSWFVFLAFLLSGLCVGGFGLLMPARTVKGTEVKDYLLGFKNYLTVAEKDRLEFHNAPEKNAETFEKFLPFAIALGVEKVWAKQFADIYTNNPSWYDGGNQVFSSMLLVSSMSDFSSATTGMMTQASNGGSGFGGGGVGGGGGGGGGGSW</sequence>
<keyword evidence="3" id="KW-0732">Signal</keyword>
<feature type="region of interest" description="Disordered" evidence="1">
    <location>
        <begin position="526"/>
        <end position="546"/>
    </location>
</feature>
<feature type="transmembrane region" description="Helical" evidence="2">
    <location>
        <begin position="375"/>
        <end position="393"/>
    </location>
</feature>
<feature type="signal peptide" evidence="3">
    <location>
        <begin position="1"/>
        <end position="20"/>
    </location>
</feature>
<dbReference type="InterPro" id="IPR048389">
    <property type="entry name" value="YciQ-like_C"/>
</dbReference>
<proteinExistence type="predicted"/>
<evidence type="ECO:0008006" key="8">
    <source>
        <dbReference type="Google" id="ProtNLM"/>
    </source>
</evidence>
<evidence type="ECO:0000259" key="4">
    <source>
        <dbReference type="Pfam" id="PF09972"/>
    </source>
</evidence>
<feature type="chain" id="PRO_5002532303" description="DUF2207 domain-containing protein" evidence="3">
    <location>
        <begin position="21"/>
        <end position="546"/>
    </location>
</feature>
<reference evidence="6 7" key="1">
    <citation type="journal article" date="2015" name="Nature">
        <title>rRNA introns, odd ribosomes, and small enigmatic genomes across a large radiation of phyla.</title>
        <authorList>
            <person name="Brown C.T."/>
            <person name="Hug L.A."/>
            <person name="Thomas B.C."/>
            <person name="Sharon I."/>
            <person name="Castelle C.J."/>
            <person name="Singh A."/>
            <person name="Wilkins M.J."/>
            <person name="Williams K.H."/>
            <person name="Banfield J.F."/>
        </authorList>
    </citation>
    <scope>NUCLEOTIDE SEQUENCE [LARGE SCALE GENOMIC DNA]</scope>
</reference>
<keyword evidence="2" id="KW-0812">Transmembrane</keyword>
<feature type="domain" description="Predicted membrane protein YciQ-like C-terminal" evidence="5">
    <location>
        <begin position="253"/>
        <end position="481"/>
    </location>
</feature>
<evidence type="ECO:0000313" key="6">
    <source>
        <dbReference type="EMBL" id="KKQ27435.1"/>
    </source>
</evidence>
<name>A0A0G0GMQ3_9BACT</name>
<evidence type="ECO:0000313" key="7">
    <source>
        <dbReference type="Proteomes" id="UP000034849"/>
    </source>
</evidence>
<dbReference type="Pfam" id="PF09972">
    <property type="entry name" value="DUF2207"/>
    <property type="match status" value="1"/>
</dbReference>
<feature type="transmembrane region" description="Helical" evidence="2">
    <location>
        <begin position="399"/>
        <end position="418"/>
    </location>
</feature>
<dbReference type="AlphaFoldDB" id="A0A0G0GMQ3"/>
<keyword evidence="2" id="KW-1133">Transmembrane helix</keyword>
<dbReference type="STRING" id="1619046.US42_C0009G0025"/>
<evidence type="ECO:0000256" key="1">
    <source>
        <dbReference type="SAM" id="MobiDB-lite"/>
    </source>
</evidence>
<evidence type="ECO:0000256" key="2">
    <source>
        <dbReference type="SAM" id="Phobius"/>
    </source>
</evidence>
<feature type="domain" description="DUF2207" evidence="4">
    <location>
        <begin position="23"/>
        <end position="202"/>
    </location>
</feature>
<dbReference type="InterPro" id="IPR018702">
    <property type="entry name" value="DUF2207"/>
</dbReference>
<evidence type="ECO:0000259" key="5">
    <source>
        <dbReference type="Pfam" id="PF20990"/>
    </source>
</evidence>
<organism evidence="6 7">
    <name type="scientific">Candidatus Magasanikbacteria bacterium GW2011_GWC2_37_14</name>
    <dbReference type="NCBI Taxonomy" id="1619046"/>
    <lineage>
        <taxon>Bacteria</taxon>
        <taxon>Candidatus Magasanikiibacteriota</taxon>
    </lineage>
</organism>